<dbReference type="EMBL" id="JBHRTD010000006">
    <property type="protein sequence ID" value="MFC3137497.1"/>
    <property type="molecule type" value="Genomic_DNA"/>
</dbReference>
<evidence type="ECO:0000313" key="1">
    <source>
        <dbReference type="EMBL" id="MFC3137497.1"/>
    </source>
</evidence>
<comment type="caution">
    <text evidence="1">The sequence shown here is derived from an EMBL/GenBank/DDBJ whole genome shotgun (WGS) entry which is preliminary data.</text>
</comment>
<reference evidence="2" key="1">
    <citation type="journal article" date="2019" name="Int. J. Syst. Evol. Microbiol.">
        <title>The Global Catalogue of Microorganisms (GCM) 10K type strain sequencing project: providing services to taxonomists for standard genome sequencing and annotation.</title>
        <authorList>
            <consortium name="The Broad Institute Genomics Platform"/>
            <consortium name="The Broad Institute Genome Sequencing Center for Infectious Disease"/>
            <person name="Wu L."/>
            <person name="Ma J."/>
        </authorList>
    </citation>
    <scope>NUCLEOTIDE SEQUENCE [LARGE SCALE GENOMIC DNA]</scope>
    <source>
        <strain evidence="2">KCTC 52277</strain>
    </source>
</reference>
<dbReference type="RefSeq" id="WP_248935235.1">
    <property type="nucleotide sequence ID" value="NZ_JAKILF010000002.1"/>
</dbReference>
<dbReference type="PRINTS" id="PR00081">
    <property type="entry name" value="GDHRDH"/>
</dbReference>
<dbReference type="InterPro" id="IPR036291">
    <property type="entry name" value="NAD(P)-bd_dom_sf"/>
</dbReference>
<accession>A0ABV7GCE4</accession>
<dbReference type="SUPFAM" id="SSF51735">
    <property type="entry name" value="NAD(P)-binding Rossmann-fold domains"/>
    <property type="match status" value="1"/>
</dbReference>
<gene>
    <name evidence="1" type="ORF">ACFOE0_04755</name>
</gene>
<dbReference type="InterPro" id="IPR002347">
    <property type="entry name" value="SDR_fam"/>
</dbReference>
<name>A0ABV7GCE4_9GAMM</name>
<keyword evidence="2" id="KW-1185">Reference proteome</keyword>
<dbReference type="Pfam" id="PF00106">
    <property type="entry name" value="adh_short"/>
    <property type="match status" value="1"/>
</dbReference>
<dbReference type="Gene3D" id="3.40.50.720">
    <property type="entry name" value="NAD(P)-binding Rossmann-like Domain"/>
    <property type="match status" value="1"/>
</dbReference>
<protein>
    <submittedName>
        <fullName evidence="1">SDR family NAD(P)-dependent oxidoreductase</fullName>
    </submittedName>
</protein>
<dbReference type="PANTHER" id="PTHR45458:SF1">
    <property type="entry name" value="SHORT CHAIN DEHYDROGENASE"/>
    <property type="match status" value="1"/>
</dbReference>
<evidence type="ECO:0000313" key="2">
    <source>
        <dbReference type="Proteomes" id="UP001595621"/>
    </source>
</evidence>
<dbReference type="Proteomes" id="UP001595621">
    <property type="component" value="Unassembled WGS sequence"/>
</dbReference>
<sequence length="235" mass="25570">MNALVIGANSAIGSAFIHQWLQASAQNTCTAVSRQAPAQLLPGCSQWQSCDYSEAGIIDCCEELSEAGPFERVVICNGQLHSDELAPEKRLEELSLAAMTKIMTSNTMIPALFVARLLPLLDKKAVVAVLSARVGSIGDNRLGGWYSYRASKAALNMMLQTAAVEYARRKPGVKLMAFHPGTTDSPLSRPFQTNVPEGKLFTPEFVAMQIHKLMSGQQADGQLSFIDWQGKTIPW</sequence>
<dbReference type="PANTHER" id="PTHR45458">
    <property type="entry name" value="SHORT-CHAIN DEHYDROGENASE/REDUCTASE SDR"/>
    <property type="match status" value="1"/>
</dbReference>
<proteinExistence type="predicted"/>
<organism evidence="1 2">
    <name type="scientific">Shewanella submarina</name>
    <dbReference type="NCBI Taxonomy" id="2016376"/>
    <lineage>
        <taxon>Bacteria</taxon>
        <taxon>Pseudomonadati</taxon>
        <taxon>Pseudomonadota</taxon>
        <taxon>Gammaproteobacteria</taxon>
        <taxon>Alteromonadales</taxon>
        <taxon>Shewanellaceae</taxon>
        <taxon>Shewanella</taxon>
    </lineage>
</organism>
<dbReference type="InterPro" id="IPR052184">
    <property type="entry name" value="SDR_enzymes"/>
</dbReference>